<gene>
    <name evidence="1" type="ORF">L2E82_20076</name>
</gene>
<name>A0ACB9DS35_CICIN</name>
<dbReference type="EMBL" id="CM042012">
    <property type="protein sequence ID" value="KAI3749464.1"/>
    <property type="molecule type" value="Genomic_DNA"/>
</dbReference>
<proteinExistence type="predicted"/>
<evidence type="ECO:0000313" key="2">
    <source>
        <dbReference type="Proteomes" id="UP001055811"/>
    </source>
</evidence>
<sequence length="95" mass="11163">MLIIMTYNHIISFAVFDKINDLILCFLRCLWSNLNWKFGAIVDANSHLKKIDTNDLSFFGFHSFLQYHYGRAATRRCGAIHVAELYWTNFNLITQ</sequence>
<reference evidence="1 2" key="2">
    <citation type="journal article" date="2022" name="Mol. Ecol. Resour.">
        <title>The genomes of chicory, endive, great burdock and yacon provide insights into Asteraceae paleo-polyploidization history and plant inulin production.</title>
        <authorList>
            <person name="Fan W."/>
            <person name="Wang S."/>
            <person name="Wang H."/>
            <person name="Wang A."/>
            <person name="Jiang F."/>
            <person name="Liu H."/>
            <person name="Zhao H."/>
            <person name="Xu D."/>
            <person name="Zhang Y."/>
        </authorList>
    </citation>
    <scope>NUCLEOTIDE SEQUENCE [LARGE SCALE GENOMIC DNA]</scope>
    <source>
        <strain evidence="2">cv. Punajuju</strain>
        <tissue evidence="1">Leaves</tissue>
    </source>
</reference>
<dbReference type="Proteomes" id="UP001055811">
    <property type="component" value="Linkage Group LG04"/>
</dbReference>
<reference evidence="2" key="1">
    <citation type="journal article" date="2022" name="Mol. Ecol. Resour.">
        <title>The genomes of chicory, endive, great burdock and yacon provide insights into Asteraceae palaeo-polyploidization history and plant inulin production.</title>
        <authorList>
            <person name="Fan W."/>
            <person name="Wang S."/>
            <person name="Wang H."/>
            <person name="Wang A."/>
            <person name="Jiang F."/>
            <person name="Liu H."/>
            <person name="Zhao H."/>
            <person name="Xu D."/>
            <person name="Zhang Y."/>
        </authorList>
    </citation>
    <scope>NUCLEOTIDE SEQUENCE [LARGE SCALE GENOMIC DNA]</scope>
    <source>
        <strain evidence="2">cv. Punajuju</strain>
    </source>
</reference>
<comment type="caution">
    <text evidence="1">The sequence shown here is derived from an EMBL/GenBank/DDBJ whole genome shotgun (WGS) entry which is preliminary data.</text>
</comment>
<keyword evidence="2" id="KW-1185">Reference proteome</keyword>
<evidence type="ECO:0000313" key="1">
    <source>
        <dbReference type="EMBL" id="KAI3749464.1"/>
    </source>
</evidence>
<accession>A0ACB9DS35</accession>
<organism evidence="1 2">
    <name type="scientific">Cichorium intybus</name>
    <name type="common">Chicory</name>
    <dbReference type="NCBI Taxonomy" id="13427"/>
    <lineage>
        <taxon>Eukaryota</taxon>
        <taxon>Viridiplantae</taxon>
        <taxon>Streptophyta</taxon>
        <taxon>Embryophyta</taxon>
        <taxon>Tracheophyta</taxon>
        <taxon>Spermatophyta</taxon>
        <taxon>Magnoliopsida</taxon>
        <taxon>eudicotyledons</taxon>
        <taxon>Gunneridae</taxon>
        <taxon>Pentapetalae</taxon>
        <taxon>asterids</taxon>
        <taxon>campanulids</taxon>
        <taxon>Asterales</taxon>
        <taxon>Asteraceae</taxon>
        <taxon>Cichorioideae</taxon>
        <taxon>Cichorieae</taxon>
        <taxon>Cichoriinae</taxon>
        <taxon>Cichorium</taxon>
    </lineage>
</organism>
<protein>
    <submittedName>
        <fullName evidence="1">Uncharacterized protein</fullName>
    </submittedName>
</protein>